<sequence length="76" mass="8806">MASLGKKSLRIVSKTRMLMTKHQNNQFRIILGKEKLYEVETENHLHHSNNLDVLKIARACSKTLYPCHRKAVQTCT</sequence>
<dbReference type="AlphaFoldDB" id="A0A2P2Q891"/>
<protein>
    <submittedName>
        <fullName evidence="1">Uncharacterized protein</fullName>
    </submittedName>
</protein>
<dbReference type="EMBL" id="GGEC01082683">
    <property type="protein sequence ID" value="MBX63167.1"/>
    <property type="molecule type" value="Transcribed_RNA"/>
</dbReference>
<accession>A0A2P2Q891</accession>
<proteinExistence type="predicted"/>
<organism evidence="1">
    <name type="scientific">Rhizophora mucronata</name>
    <name type="common">Asiatic mangrove</name>
    <dbReference type="NCBI Taxonomy" id="61149"/>
    <lineage>
        <taxon>Eukaryota</taxon>
        <taxon>Viridiplantae</taxon>
        <taxon>Streptophyta</taxon>
        <taxon>Embryophyta</taxon>
        <taxon>Tracheophyta</taxon>
        <taxon>Spermatophyta</taxon>
        <taxon>Magnoliopsida</taxon>
        <taxon>eudicotyledons</taxon>
        <taxon>Gunneridae</taxon>
        <taxon>Pentapetalae</taxon>
        <taxon>rosids</taxon>
        <taxon>fabids</taxon>
        <taxon>Malpighiales</taxon>
        <taxon>Rhizophoraceae</taxon>
        <taxon>Rhizophora</taxon>
    </lineage>
</organism>
<name>A0A2P2Q891_RHIMU</name>
<evidence type="ECO:0000313" key="1">
    <source>
        <dbReference type="EMBL" id="MBX63167.1"/>
    </source>
</evidence>
<reference evidence="1" key="1">
    <citation type="submission" date="2018-02" db="EMBL/GenBank/DDBJ databases">
        <title>Rhizophora mucronata_Transcriptome.</title>
        <authorList>
            <person name="Meera S.P."/>
            <person name="Sreeshan A."/>
            <person name="Augustine A."/>
        </authorList>
    </citation>
    <scope>NUCLEOTIDE SEQUENCE</scope>
    <source>
        <tissue evidence="1">Leaf</tissue>
    </source>
</reference>